<dbReference type="Gene3D" id="3.30.1360.100">
    <property type="entry name" value="General secretion pathway protein M, EpsM"/>
    <property type="match status" value="1"/>
</dbReference>
<evidence type="ECO:0000256" key="6">
    <source>
        <dbReference type="ARBA" id="ARBA00022692"/>
    </source>
</evidence>
<keyword evidence="5" id="KW-0997">Cell inner membrane</keyword>
<dbReference type="InterPro" id="IPR023229">
    <property type="entry name" value="T2SS_M_periplasmic_sf"/>
</dbReference>
<keyword evidence="3" id="KW-0813">Transport</keyword>
<dbReference type="Proteomes" id="UP000309138">
    <property type="component" value="Unassembled WGS sequence"/>
</dbReference>
<dbReference type="Pfam" id="PF04612">
    <property type="entry name" value="T2SSM"/>
    <property type="match status" value="1"/>
</dbReference>
<keyword evidence="8 10" id="KW-1133">Transmembrane helix</keyword>
<dbReference type="GO" id="GO:0015628">
    <property type="term" value="P:protein secretion by the type II secretion system"/>
    <property type="evidence" value="ECO:0007669"/>
    <property type="project" value="InterPro"/>
</dbReference>
<keyword evidence="9 10" id="KW-0472">Membrane</keyword>
<evidence type="ECO:0000256" key="8">
    <source>
        <dbReference type="ARBA" id="ARBA00022989"/>
    </source>
</evidence>
<comment type="subcellular location">
    <subcellularLocation>
        <location evidence="1">Cell inner membrane</location>
        <topology evidence="1">Single-pass membrane protein</topology>
    </subcellularLocation>
</comment>
<evidence type="ECO:0000256" key="9">
    <source>
        <dbReference type="ARBA" id="ARBA00023136"/>
    </source>
</evidence>
<dbReference type="OrthoDB" id="7584512at2"/>
<dbReference type="RefSeq" id="WP_136941534.1">
    <property type="nucleotide sequence ID" value="NZ_SWKR01000001.1"/>
</dbReference>
<dbReference type="SUPFAM" id="SSF103054">
    <property type="entry name" value="General secretion pathway protein M, EpsM"/>
    <property type="match status" value="1"/>
</dbReference>
<sequence>MRVIRIIERDRIEAALARLDAWWSGLTRRERILVGTLSALLFAVVLVYGVVRPVQDARGEARADIRTYETLIARVRAAGTLGAQAPRRTGTPDQIVAGAAQQFGLAVTTAPEGAGVRATLVEGQYDAVVNWLAEVSRSSALGIVRAEIVRRPTPGMVAATVDFAP</sequence>
<keyword evidence="6 10" id="KW-0812">Transmembrane</keyword>
<reference evidence="11 12" key="1">
    <citation type="submission" date="2019-04" db="EMBL/GenBank/DDBJ databases">
        <authorList>
            <person name="Yang Y."/>
            <person name="Wei D."/>
        </authorList>
    </citation>
    <scope>NUCLEOTIDE SEQUENCE [LARGE SCALE GENOMIC DNA]</scope>
    <source>
        <strain evidence="11 12">L-1-4w-11</strain>
    </source>
</reference>
<comment type="caution">
    <text evidence="11">The sequence shown here is derived from an EMBL/GenBank/DDBJ whole genome shotgun (WGS) entry which is preliminary data.</text>
</comment>
<evidence type="ECO:0000313" key="11">
    <source>
        <dbReference type="EMBL" id="TKD53115.1"/>
    </source>
</evidence>
<dbReference type="GO" id="GO:0015627">
    <property type="term" value="C:type II protein secretion system complex"/>
    <property type="evidence" value="ECO:0007669"/>
    <property type="project" value="InterPro"/>
</dbReference>
<organism evidence="11 12">
    <name type="scientific">Sphingomonas baiyangensis</name>
    <dbReference type="NCBI Taxonomy" id="2572576"/>
    <lineage>
        <taxon>Bacteria</taxon>
        <taxon>Pseudomonadati</taxon>
        <taxon>Pseudomonadota</taxon>
        <taxon>Alphaproteobacteria</taxon>
        <taxon>Sphingomonadales</taxon>
        <taxon>Sphingomonadaceae</taxon>
        <taxon>Sphingomonas</taxon>
    </lineage>
</organism>
<protein>
    <submittedName>
        <fullName evidence="11">Type II secretion system protein M</fullName>
    </submittedName>
</protein>
<evidence type="ECO:0000256" key="4">
    <source>
        <dbReference type="ARBA" id="ARBA00022475"/>
    </source>
</evidence>
<evidence type="ECO:0000256" key="5">
    <source>
        <dbReference type="ARBA" id="ARBA00022519"/>
    </source>
</evidence>
<dbReference type="InterPro" id="IPR007690">
    <property type="entry name" value="T2SS_GspM"/>
</dbReference>
<evidence type="ECO:0000256" key="1">
    <source>
        <dbReference type="ARBA" id="ARBA00004377"/>
    </source>
</evidence>
<keyword evidence="12" id="KW-1185">Reference proteome</keyword>
<accession>A0A4U1L9K4</accession>
<gene>
    <name evidence="11" type="ORF">FBR43_01895</name>
</gene>
<keyword evidence="7" id="KW-0653">Protein transport</keyword>
<evidence type="ECO:0000256" key="10">
    <source>
        <dbReference type="SAM" id="Phobius"/>
    </source>
</evidence>
<name>A0A4U1L9K4_9SPHN</name>
<dbReference type="AlphaFoldDB" id="A0A4U1L9K4"/>
<evidence type="ECO:0000313" key="12">
    <source>
        <dbReference type="Proteomes" id="UP000309138"/>
    </source>
</evidence>
<dbReference type="GO" id="GO:0005886">
    <property type="term" value="C:plasma membrane"/>
    <property type="evidence" value="ECO:0007669"/>
    <property type="project" value="UniProtKB-SubCell"/>
</dbReference>
<dbReference type="EMBL" id="SWKR01000001">
    <property type="protein sequence ID" value="TKD53115.1"/>
    <property type="molecule type" value="Genomic_DNA"/>
</dbReference>
<feature type="transmembrane region" description="Helical" evidence="10">
    <location>
        <begin position="32"/>
        <end position="51"/>
    </location>
</feature>
<proteinExistence type="inferred from homology"/>
<keyword evidence="4" id="KW-1003">Cell membrane</keyword>
<evidence type="ECO:0000256" key="7">
    <source>
        <dbReference type="ARBA" id="ARBA00022927"/>
    </source>
</evidence>
<evidence type="ECO:0000256" key="2">
    <source>
        <dbReference type="ARBA" id="ARBA00010637"/>
    </source>
</evidence>
<comment type="similarity">
    <text evidence="2">Belongs to the GSP M family.</text>
</comment>
<evidence type="ECO:0000256" key="3">
    <source>
        <dbReference type="ARBA" id="ARBA00022448"/>
    </source>
</evidence>